<dbReference type="eggNOG" id="KOG1888">
    <property type="taxonomic scope" value="Eukaryota"/>
</dbReference>
<feature type="region of interest" description="Disordered" evidence="6">
    <location>
        <begin position="147"/>
        <end position="217"/>
    </location>
</feature>
<feature type="region of interest" description="Disordered" evidence="6">
    <location>
        <begin position="638"/>
        <end position="682"/>
    </location>
</feature>
<dbReference type="OMA" id="YQRLMFH"/>
<dbReference type="Proteomes" id="UP000017836">
    <property type="component" value="Unassembled WGS sequence"/>
</dbReference>
<evidence type="ECO:0000256" key="6">
    <source>
        <dbReference type="SAM" id="MobiDB-lite"/>
    </source>
</evidence>
<feature type="compositionally biased region" description="Basic and acidic residues" evidence="6">
    <location>
        <begin position="147"/>
        <end position="158"/>
    </location>
</feature>
<dbReference type="InterPro" id="IPR002013">
    <property type="entry name" value="SAC_dom"/>
</dbReference>
<gene>
    <name evidence="8" type="ORF">AMTR_s00106p00026610</name>
</gene>
<evidence type="ECO:0000256" key="3">
    <source>
        <dbReference type="ARBA" id="ARBA00023136"/>
    </source>
</evidence>
<dbReference type="InterPro" id="IPR043573">
    <property type="entry name" value="Fig4-like"/>
</dbReference>
<dbReference type="AlphaFoldDB" id="W1P160"/>
<evidence type="ECO:0000313" key="8">
    <source>
        <dbReference type="EMBL" id="ERN00660.1"/>
    </source>
</evidence>
<protein>
    <recommendedName>
        <fullName evidence="7">SAC domain-containing protein</fullName>
    </recommendedName>
</protein>
<keyword evidence="3" id="KW-0472">Membrane</keyword>
<accession>W1P160</accession>
<comment type="subcellular location">
    <subcellularLocation>
        <location evidence="1">Vacuole membrane</location>
        <topology evidence="1">Peripheral membrane protein</topology>
    </subcellularLocation>
</comment>
<keyword evidence="2" id="KW-0378">Hydrolase</keyword>
<organism evidence="8 9">
    <name type="scientific">Amborella trichopoda</name>
    <dbReference type="NCBI Taxonomy" id="13333"/>
    <lineage>
        <taxon>Eukaryota</taxon>
        <taxon>Viridiplantae</taxon>
        <taxon>Streptophyta</taxon>
        <taxon>Embryophyta</taxon>
        <taxon>Tracheophyta</taxon>
        <taxon>Spermatophyta</taxon>
        <taxon>Magnoliopsida</taxon>
        <taxon>Amborellales</taxon>
        <taxon>Amborellaceae</taxon>
        <taxon>Amborella</taxon>
    </lineage>
</organism>
<evidence type="ECO:0000259" key="7">
    <source>
        <dbReference type="PROSITE" id="PS50275"/>
    </source>
</evidence>
<evidence type="ECO:0000256" key="2">
    <source>
        <dbReference type="ARBA" id="ARBA00022801"/>
    </source>
</evidence>
<dbReference type="GO" id="GO:0043813">
    <property type="term" value="F:phosphatidylinositol-3,5-bisphosphate 5-phosphatase activity"/>
    <property type="evidence" value="ECO:0000318"/>
    <property type="project" value="GO_Central"/>
</dbReference>
<comment type="subunit">
    <text evidence="5">Component of the PI(3,5)P2 regulatory complex at least composed of ATG18, SAC/FIG4, FAB1 and VAC14.</text>
</comment>
<dbReference type="GO" id="GO:0046856">
    <property type="term" value="P:phosphatidylinositol dephosphorylation"/>
    <property type="evidence" value="ECO:0000318"/>
    <property type="project" value="GO_Central"/>
</dbReference>
<dbReference type="GO" id="GO:0005774">
    <property type="term" value="C:vacuolar membrane"/>
    <property type="evidence" value="ECO:0007669"/>
    <property type="project" value="UniProtKB-SubCell"/>
</dbReference>
<dbReference type="PANTHER" id="PTHR45738">
    <property type="entry name" value="POLYPHOSPHOINOSITIDE PHOSPHATASE"/>
    <property type="match status" value="1"/>
</dbReference>
<feature type="domain" description="SAC" evidence="7">
    <location>
        <begin position="368"/>
        <end position="764"/>
    </location>
</feature>
<dbReference type="STRING" id="13333.W1P160"/>
<dbReference type="PANTHER" id="PTHR45738:SF3">
    <property type="entry name" value="OS03G0182400 PROTEIN"/>
    <property type="match status" value="1"/>
</dbReference>
<feature type="compositionally biased region" description="Acidic residues" evidence="6">
    <location>
        <begin position="173"/>
        <end position="189"/>
    </location>
</feature>
<name>W1P160_AMBTC</name>
<dbReference type="Pfam" id="PF02383">
    <property type="entry name" value="Syja_N"/>
    <property type="match status" value="1"/>
</dbReference>
<feature type="region of interest" description="Disordered" evidence="6">
    <location>
        <begin position="867"/>
        <end position="901"/>
    </location>
</feature>
<dbReference type="PROSITE" id="PS50275">
    <property type="entry name" value="SAC"/>
    <property type="match status" value="1"/>
</dbReference>
<evidence type="ECO:0000313" key="9">
    <source>
        <dbReference type="Proteomes" id="UP000017836"/>
    </source>
</evidence>
<reference evidence="9" key="1">
    <citation type="journal article" date="2013" name="Science">
        <title>The Amborella genome and the evolution of flowering plants.</title>
        <authorList>
            <consortium name="Amborella Genome Project"/>
        </authorList>
    </citation>
    <scope>NUCLEOTIDE SEQUENCE [LARGE SCALE GENOMIC DNA]</scope>
</reference>
<evidence type="ECO:0000256" key="5">
    <source>
        <dbReference type="ARBA" id="ARBA00023464"/>
    </source>
</evidence>
<evidence type="ECO:0000256" key="1">
    <source>
        <dbReference type="ARBA" id="ARBA00004148"/>
    </source>
</evidence>
<dbReference type="Gramene" id="ERN00660">
    <property type="protein sequence ID" value="ERN00660"/>
    <property type="gene ID" value="AMTR_s00106p00026610"/>
</dbReference>
<keyword evidence="9" id="KW-1185">Reference proteome</keyword>
<comment type="catalytic activity">
    <reaction evidence="4">
        <text>a 1,2-diacyl-sn-glycero-3-phospho-(1D-myo-inositol-3,5-bisphosphate) + H2O = a 1,2-diacyl-sn-glycero-3-phospho-(1D-myo-inositol-3-phosphate) + phosphate</text>
        <dbReference type="Rhea" id="RHEA:32955"/>
        <dbReference type="ChEBI" id="CHEBI:15377"/>
        <dbReference type="ChEBI" id="CHEBI:43474"/>
        <dbReference type="ChEBI" id="CHEBI:57923"/>
        <dbReference type="ChEBI" id="CHEBI:58088"/>
    </reaction>
</comment>
<dbReference type="EMBL" id="KI394815">
    <property type="protein sequence ID" value="ERN00660.1"/>
    <property type="molecule type" value="Genomic_DNA"/>
</dbReference>
<sequence>MAAASSLNNRSCGPCGSRPLVRKHEPRCEGVLCLRHGDPVSMSSENEAQVRILEPEAWIEGPEALIAEPEARILEREASIAEPEAPVWEPSVWIEIEASIDGLEGRIEVMEARVEGLDAQIEGPEPSTAEPEVGIEGLDPRVKELETGNEDLEARNGESEALIDEPESRAEDLEAQIEGEQSPPEDSDASNEYPEARVERTEAQIGKQESWSGEAEPQIEGRDRKFCYLQKFTLYETRSKFYMVGRDKSRTYWRVLKIDRLDPFELNIREDSTTYSHTECCDLLKRIHEGNRSTGGLRFVTNCYGIVGFIKFLGPYYMLIITKRRQIGAICGHTVYAITKSEMIAVPHSTVQSNMAYSKNENRYKRLLCTVDLTKDFFFSYSYHVMRSLQKNLCDEQSGQVVYETMFVWNEFLTRGIRNHLKNTIWTVALVYGFFKQAKLSVSGKDFKLTLIARRSRHYAGTRYLKRGVNEKGRVANDVETEQIVFEDVPEGCPTQISSVVQNRGSIPLYWSQETSRLNIKPDIILQKKDQTYEATRLHFENLVKRYGNPIIVLNLIKTHEKKPRESILRAEFANAIEFINKDLSEENRLKFLHWDLHKHSRSKATNVLALLGKVASYALNLTGFFYCQSIPDPSSEGNLKGHFPDPRYNEEEECSPEELSSNNTGDAYTSESRTKEEVNADNDETYSVKTPIFQRGVLRTNCIDCLDRTNVAQYAYGLAALGQQLHALGFIDVPKIDLDASLAVVLMGFYETMGDTLALQYGGSAAHNKIFSERRGQWKAATQSQEFFRTLQRYYSNAYMDAEKQDAINVFLGHFQPQQGKPALWELDSDQHYNVGRRSNGLSDENARSFFKRSLSDGNILCQSNTPVSGVKDAQKGLSNSALPGRNGQGDDKRGLCDSTPEISTCESEISYSRYIPSMTRRQLFAEMHREGGHIFVNENGDALGCSNFVDVDMLSSSGNSCEDDIYERSTLINSPVGGLSSENVVNGIIVETINPKIEPTRTPSTTMLGSHHQNTTCIQEFSDSFVHWVSYGQTLW</sequence>
<evidence type="ECO:0000256" key="4">
    <source>
        <dbReference type="ARBA" id="ARBA00023337"/>
    </source>
</evidence>
<dbReference type="SUPFAM" id="SSF57997">
    <property type="entry name" value="Tropomyosin"/>
    <property type="match status" value="1"/>
</dbReference>
<proteinExistence type="predicted"/>
<dbReference type="HOGENOM" id="CLU_003016_4_2_1"/>